<dbReference type="InterPro" id="IPR000537">
    <property type="entry name" value="UbiA_prenyltransferase"/>
</dbReference>
<dbReference type="EMBL" id="CP021425">
    <property type="protein sequence ID" value="ARU56019.1"/>
    <property type="molecule type" value="Genomic_DNA"/>
</dbReference>
<dbReference type="Gene3D" id="1.10.357.140">
    <property type="entry name" value="UbiA prenyltransferase"/>
    <property type="match status" value="1"/>
</dbReference>
<sequence>MSTIRENLPLVVDLDGTLAKTDLLVESCFQLLRAQPLVLFILPVILFMRGKAALKAYIAERVTLDPALIPYNEELVAFLREEKAKGRFIVLATASNFKLASSIADYFDLFDEVYASTASVNLSGEQKQRKLVAVFGENAFAYAGNAHADKKVWHSASEVIVVNPEVGLIQSLRKSYRIDRLFVQGVVKQLEILKALRCHQWVKNLLIFIPLFLSHEYHEALNWFNAVLAFFTFCLCASSVYLLNDLIDLPDDRVHPDKCKRPFASGSLSPVLGVFLIPVLLLSAVLMASLLSMQLLVVLLGYYALTVTYSFLLKRKMIADVIALALLYTCRIVAGTVVLNVPHSFWLLAYSMFIFLSLAIIKRYVELRKSMQNTGGKISGRDYQVSDFELLASLGGSSGYISVLVIALYLNSQEVTRLYQNPQLLWLICPILLYWVSRTWLKAHRGLVASDPIIWALKDRVSYVAGGLLLVIVFWAK</sequence>
<dbReference type="Pfam" id="PF01040">
    <property type="entry name" value="UbiA"/>
    <property type="match status" value="1"/>
</dbReference>
<keyword evidence="7" id="KW-0808">Transferase</keyword>
<feature type="transmembrane region" description="Helical" evidence="6">
    <location>
        <begin position="345"/>
        <end position="365"/>
    </location>
</feature>
<evidence type="ECO:0000256" key="3">
    <source>
        <dbReference type="ARBA" id="ARBA00022692"/>
    </source>
</evidence>
<evidence type="ECO:0000256" key="2">
    <source>
        <dbReference type="ARBA" id="ARBA00022475"/>
    </source>
</evidence>
<dbReference type="InterPro" id="IPR023214">
    <property type="entry name" value="HAD_sf"/>
</dbReference>
<organism evidence="7 8">
    <name type="scientific">Oleiphilus messinensis</name>
    <dbReference type="NCBI Taxonomy" id="141451"/>
    <lineage>
        <taxon>Bacteria</taxon>
        <taxon>Pseudomonadati</taxon>
        <taxon>Pseudomonadota</taxon>
        <taxon>Gammaproteobacteria</taxon>
        <taxon>Oceanospirillales</taxon>
        <taxon>Oleiphilaceae</taxon>
        <taxon>Oleiphilus</taxon>
    </lineage>
</organism>
<dbReference type="InterPro" id="IPR036412">
    <property type="entry name" value="HAD-like_sf"/>
</dbReference>
<dbReference type="InterPro" id="IPR044878">
    <property type="entry name" value="UbiA_sf"/>
</dbReference>
<dbReference type="AlphaFoldDB" id="A0A1Y0I750"/>
<gene>
    <name evidence="7" type="ORF">OLMES_1945</name>
</gene>
<keyword evidence="2" id="KW-1003">Cell membrane</keyword>
<dbReference type="GO" id="GO:0016765">
    <property type="term" value="F:transferase activity, transferring alkyl or aryl (other than methyl) groups"/>
    <property type="evidence" value="ECO:0007669"/>
    <property type="project" value="InterPro"/>
</dbReference>
<dbReference type="Proteomes" id="UP000196027">
    <property type="component" value="Chromosome"/>
</dbReference>
<keyword evidence="4 6" id="KW-1133">Transmembrane helix</keyword>
<dbReference type="NCBIfam" id="NF006088">
    <property type="entry name" value="PRK08238.1"/>
    <property type="match status" value="1"/>
</dbReference>
<proteinExistence type="predicted"/>
<feature type="transmembrane region" description="Helical" evidence="6">
    <location>
        <begin position="263"/>
        <end position="287"/>
    </location>
</feature>
<keyword evidence="5 6" id="KW-0472">Membrane</keyword>
<evidence type="ECO:0000256" key="5">
    <source>
        <dbReference type="ARBA" id="ARBA00023136"/>
    </source>
</evidence>
<dbReference type="RefSeq" id="WP_198343283.1">
    <property type="nucleotide sequence ID" value="NZ_CP021425.1"/>
</dbReference>
<evidence type="ECO:0000313" key="8">
    <source>
        <dbReference type="Proteomes" id="UP000196027"/>
    </source>
</evidence>
<accession>A0A1Y0I750</accession>
<feature type="transmembrane region" description="Helical" evidence="6">
    <location>
        <begin position="223"/>
        <end position="243"/>
    </location>
</feature>
<evidence type="ECO:0000256" key="1">
    <source>
        <dbReference type="ARBA" id="ARBA00004141"/>
    </source>
</evidence>
<keyword evidence="8" id="KW-1185">Reference proteome</keyword>
<dbReference type="GO" id="GO:0016020">
    <property type="term" value="C:membrane"/>
    <property type="evidence" value="ECO:0007669"/>
    <property type="project" value="UniProtKB-SubCell"/>
</dbReference>
<keyword evidence="3 6" id="KW-0812">Transmembrane</keyword>
<name>A0A1Y0I750_9GAMM</name>
<dbReference type="Gene3D" id="3.40.50.1000">
    <property type="entry name" value="HAD superfamily/HAD-like"/>
    <property type="match status" value="1"/>
</dbReference>
<feature type="transmembrane region" description="Helical" evidence="6">
    <location>
        <begin position="319"/>
        <end position="339"/>
    </location>
</feature>
<evidence type="ECO:0000313" key="7">
    <source>
        <dbReference type="EMBL" id="ARU56019.1"/>
    </source>
</evidence>
<dbReference type="SUPFAM" id="SSF56784">
    <property type="entry name" value="HAD-like"/>
    <property type="match status" value="1"/>
</dbReference>
<feature type="transmembrane region" description="Helical" evidence="6">
    <location>
        <begin position="390"/>
        <end position="411"/>
    </location>
</feature>
<evidence type="ECO:0000256" key="4">
    <source>
        <dbReference type="ARBA" id="ARBA00022989"/>
    </source>
</evidence>
<comment type="subcellular location">
    <subcellularLocation>
        <location evidence="1">Membrane</location>
        <topology evidence="1">Multi-pass membrane protein</topology>
    </subcellularLocation>
</comment>
<feature type="transmembrane region" description="Helical" evidence="6">
    <location>
        <begin position="423"/>
        <end position="441"/>
    </location>
</feature>
<dbReference type="CDD" id="cd13963">
    <property type="entry name" value="PT_UbiA_2"/>
    <property type="match status" value="1"/>
</dbReference>
<reference evidence="7 8" key="1">
    <citation type="submission" date="2017-05" db="EMBL/GenBank/DDBJ databases">
        <title>Genomic insights into alkan degradation activity of Oleiphilus messinensis.</title>
        <authorList>
            <person name="Kozyavkin S.A."/>
            <person name="Slesarev A.I."/>
            <person name="Golyshin P.N."/>
            <person name="Korzhenkov A."/>
            <person name="Golyshina O.N."/>
            <person name="Toshchakov S.V."/>
        </authorList>
    </citation>
    <scope>NUCLEOTIDE SEQUENCE [LARGE SCALE GENOMIC DNA]</scope>
    <source>
        <strain evidence="7 8">ME102</strain>
    </source>
</reference>
<evidence type="ECO:0000256" key="6">
    <source>
        <dbReference type="SAM" id="Phobius"/>
    </source>
</evidence>
<feature type="transmembrane region" description="Helical" evidence="6">
    <location>
        <begin position="461"/>
        <end position="476"/>
    </location>
</feature>
<feature type="transmembrane region" description="Helical" evidence="6">
    <location>
        <begin position="293"/>
        <end position="312"/>
    </location>
</feature>
<protein>
    <submittedName>
        <fullName evidence="7">UbiA family prenyltransferase</fullName>
    </submittedName>
</protein>
<dbReference type="KEGG" id="ome:OLMES_1945"/>